<dbReference type="Proteomes" id="UP000499080">
    <property type="component" value="Unassembled WGS sequence"/>
</dbReference>
<evidence type="ECO:0000313" key="1">
    <source>
        <dbReference type="EMBL" id="GBM08456.1"/>
    </source>
</evidence>
<sequence>MGIYRLFFKYRKGGQVEGYFSKEDRTSKKIVIPIGGRCVTLLHRCHASLILTSYYASCGRKNVLLSQLCERKTSGKPAGVASPKLSRMLSQKGAVSPPTAWIN</sequence>
<gene>
    <name evidence="1" type="ORF">AVEN_267723_1</name>
</gene>
<protein>
    <submittedName>
        <fullName evidence="1">Uncharacterized protein</fullName>
    </submittedName>
</protein>
<reference evidence="1 2" key="1">
    <citation type="journal article" date="2019" name="Sci. Rep.">
        <title>Orb-weaving spider Araneus ventricosus genome elucidates the spidroin gene catalogue.</title>
        <authorList>
            <person name="Kono N."/>
            <person name="Nakamura H."/>
            <person name="Ohtoshi R."/>
            <person name="Moran D.A.P."/>
            <person name="Shinohara A."/>
            <person name="Yoshida Y."/>
            <person name="Fujiwara M."/>
            <person name="Mori M."/>
            <person name="Tomita M."/>
            <person name="Arakawa K."/>
        </authorList>
    </citation>
    <scope>NUCLEOTIDE SEQUENCE [LARGE SCALE GENOMIC DNA]</scope>
</reference>
<proteinExistence type="predicted"/>
<comment type="caution">
    <text evidence="1">The sequence shown here is derived from an EMBL/GenBank/DDBJ whole genome shotgun (WGS) entry which is preliminary data.</text>
</comment>
<organism evidence="1 2">
    <name type="scientific">Araneus ventricosus</name>
    <name type="common">Orbweaver spider</name>
    <name type="synonym">Epeira ventricosa</name>
    <dbReference type="NCBI Taxonomy" id="182803"/>
    <lineage>
        <taxon>Eukaryota</taxon>
        <taxon>Metazoa</taxon>
        <taxon>Ecdysozoa</taxon>
        <taxon>Arthropoda</taxon>
        <taxon>Chelicerata</taxon>
        <taxon>Arachnida</taxon>
        <taxon>Araneae</taxon>
        <taxon>Araneomorphae</taxon>
        <taxon>Entelegynae</taxon>
        <taxon>Araneoidea</taxon>
        <taxon>Araneidae</taxon>
        <taxon>Araneus</taxon>
    </lineage>
</organism>
<accession>A0A4Y2CX01</accession>
<dbReference type="AlphaFoldDB" id="A0A4Y2CX01"/>
<dbReference type="EMBL" id="BGPR01000257">
    <property type="protein sequence ID" value="GBM08456.1"/>
    <property type="molecule type" value="Genomic_DNA"/>
</dbReference>
<evidence type="ECO:0000313" key="2">
    <source>
        <dbReference type="Proteomes" id="UP000499080"/>
    </source>
</evidence>
<name>A0A4Y2CX01_ARAVE</name>
<keyword evidence="2" id="KW-1185">Reference proteome</keyword>